<dbReference type="OrthoDB" id="1653343at2"/>
<accession>A0A1E5L8D2</accession>
<comment type="caution">
    <text evidence="1">The sequence shown here is derived from an EMBL/GenBank/DDBJ whole genome shotgun (WGS) entry which is preliminary data.</text>
</comment>
<dbReference type="EMBL" id="MJAT01000004">
    <property type="protein sequence ID" value="OEH86410.1"/>
    <property type="molecule type" value="Genomic_DNA"/>
</dbReference>
<reference evidence="1 2" key="1">
    <citation type="submission" date="2016-09" db="EMBL/GenBank/DDBJ databases">
        <title>Desulfuribacillus arsenicus sp. nov., an obligately anaerobic, dissimilatory arsenic- and antimonate-reducing bacterium isolated from anoxic sediments.</title>
        <authorList>
            <person name="Abin C.A."/>
            <person name="Hollibaugh J.T."/>
        </authorList>
    </citation>
    <scope>NUCLEOTIDE SEQUENCE [LARGE SCALE GENOMIC DNA]</scope>
    <source>
        <strain evidence="1 2">MLFW-2</strain>
    </source>
</reference>
<sequence>MHIQNNDQSAQTTIIAVARGDVNGDLIPDNVYLTGTQDPSSPFIQNITLIIENGNTGAFTRIPLKENANAGYNPTLFLGDFTGDGVDDILISINSGGSGGMMYHYIYSFTNNKSKLLFNFEVYNEQYKYTVTYQNNYKVKVVSLNNNKTFIIDISDRGAEYLNEIYDANGNLKAPITGFVNPISGMYPVDFDGNGVYELLAYQRIAGRYNADSLGYVLNTLHWKNDRFALEQQNVAIFGSQNI</sequence>
<dbReference type="InterPro" id="IPR028994">
    <property type="entry name" value="Integrin_alpha_N"/>
</dbReference>
<proteinExistence type="predicted"/>
<dbReference type="SUPFAM" id="SSF69318">
    <property type="entry name" value="Integrin alpha N-terminal domain"/>
    <property type="match status" value="1"/>
</dbReference>
<organism evidence="1 2">
    <name type="scientific">Desulfuribacillus stibiiarsenatis</name>
    <dbReference type="NCBI Taxonomy" id="1390249"/>
    <lineage>
        <taxon>Bacteria</taxon>
        <taxon>Bacillati</taxon>
        <taxon>Bacillota</taxon>
        <taxon>Desulfuribacillia</taxon>
        <taxon>Desulfuribacillales</taxon>
        <taxon>Desulfuribacillaceae</taxon>
        <taxon>Desulfuribacillus</taxon>
    </lineage>
</organism>
<dbReference type="RefSeq" id="WP_069701197.1">
    <property type="nucleotide sequence ID" value="NZ_MJAT01000004.1"/>
</dbReference>
<dbReference type="AlphaFoldDB" id="A0A1E5L8D2"/>
<keyword evidence="2" id="KW-1185">Reference proteome</keyword>
<keyword evidence="1" id="KW-0167">Capsid protein</keyword>
<evidence type="ECO:0000313" key="1">
    <source>
        <dbReference type="EMBL" id="OEH86410.1"/>
    </source>
</evidence>
<evidence type="ECO:0000313" key="2">
    <source>
        <dbReference type="Proteomes" id="UP000095255"/>
    </source>
</evidence>
<protein>
    <submittedName>
        <fullName evidence="1">Spore coat protein</fullName>
    </submittedName>
</protein>
<dbReference type="Gene3D" id="2.130.10.130">
    <property type="entry name" value="Integrin alpha, N-terminal"/>
    <property type="match status" value="1"/>
</dbReference>
<name>A0A1E5L8D2_9FIRM</name>
<dbReference type="STRING" id="1390249.BHU72_13400"/>
<dbReference type="Proteomes" id="UP000095255">
    <property type="component" value="Unassembled WGS sequence"/>
</dbReference>
<gene>
    <name evidence="1" type="ORF">BHU72_13400</name>
</gene>
<keyword evidence="1" id="KW-0946">Virion</keyword>